<dbReference type="InterPro" id="IPR001841">
    <property type="entry name" value="Znf_RING"/>
</dbReference>
<dbReference type="Pfam" id="PF14447">
    <property type="entry name" value="Prok-RING_4"/>
    <property type="match status" value="1"/>
</dbReference>
<proteinExistence type="predicted"/>
<protein>
    <recommendedName>
        <fullName evidence="2">RING-type domain-containing protein</fullName>
    </recommendedName>
</protein>
<name>A0A401WFE0_STREY</name>
<dbReference type="CDD" id="cd06974">
    <property type="entry name" value="TerD_like"/>
    <property type="match status" value="1"/>
</dbReference>
<evidence type="ECO:0000259" key="2">
    <source>
        <dbReference type="PROSITE" id="PS50089"/>
    </source>
</evidence>
<dbReference type="Gene3D" id="3.30.40.10">
    <property type="entry name" value="Zinc/RING finger domain, C3HC4 (zinc finger)"/>
    <property type="match status" value="1"/>
</dbReference>
<feature type="compositionally biased region" description="Low complexity" evidence="1">
    <location>
        <begin position="451"/>
        <end position="460"/>
    </location>
</feature>
<dbReference type="InterPro" id="IPR051324">
    <property type="entry name" value="Stress/Tellurium_Resist"/>
</dbReference>
<accession>A0A401WFE0</accession>
<dbReference type="RefSeq" id="WP_170251978.1">
    <property type="nucleotide sequence ID" value="NZ_BHZD01000001.1"/>
</dbReference>
<feature type="domain" description="RING-type" evidence="2">
    <location>
        <begin position="134"/>
        <end position="170"/>
    </location>
</feature>
<dbReference type="PROSITE" id="PS50089">
    <property type="entry name" value="ZF_RING_2"/>
    <property type="match status" value="1"/>
</dbReference>
<evidence type="ECO:0000256" key="1">
    <source>
        <dbReference type="SAM" id="MobiDB-lite"/>
    </source>
</evidence>
<sequence>MTSTTSSTRTDSRRSLAAVLLTRRGAVYLPAASGGETARPVVGSLAGVALLEADLLERGYLLSAGLRHALATLSAGALTAAGRALLADLDEALGADRDHTPLFRGFPQTTPADTSALYVDRVLSVLLQAPRQPCVLCGTEGSVHALSPCAHLVCRVCFDGTDYSACPVCNRRLDTEEPFLRPRAPRPAADARRALPDRLRVLAHGGDFTARTADVVRELSTLLARTGAPSPQDTDDLHQLLGTRDRTDLSWLPRTVPGRETKARVLAWLLADPAVYPVTLPAAAGLIDTATDVLRLLVVRSGGDAGLVDVPRFTQVPRPLRRALLSVLDRLEPALAVEDMRRHPAAWKHAAERLHPFEYAGRYPRAALAAAVLREVRLTDDALSRRLREAARHLPDADATGDRIRLPHWPGRVEAALAERDVATAVTLLAQRPGELLRRLDHLLRLSVDGLPGDRLPGDGPSDDDLTGGSPSAGGPVGDAVTGADQPDNATDAVLTALEKAVRRVSPAVLLSALGEIRTRATPGHDRVFFPKGGNAEAHIIEDERAPLPADAVDRTVAVLTGEVLRRAAARPAVELAVVDADLNGVMAPFAERTASRALVTLPRGSELPLPEGRTLRLFLHWMESAASGRTDLDLSAAMYTADWQHTGTCDYTSLRYAETAAVHSGDLTSAPAPRGAAEFVDLDLEQLDAAGVRYVVAVVFAFNNVPFEDLAEAFAGLMDRDRPGTAGPVFDPRQVEQRFDLTGGARVAVPMVIDVAGRTMRWLDIAQGVTGTHHAVHRHADALAALGRGLTGLFTSGARVGLGELATWQAAARASTVVVRHHDGSRSTYRRRGGEDTTAFAGRIGTPATDDGSGPAPDLRRARLAYLLRGDVPLPAQAEVYALHLAGLDAGTATLLAASDLVTSLAAASA</sequence>
<reference evidence="3 4" key="1">
    <citation type="submission" date="2018-11" db="EMBL/GenBank/DDBJ databases">
        <title>Whole genome sequence of Streptomyces paromomycinus NBRC 15454(T).</title>
        <authorList>
            <person name="Komaki H."/>
            <person name="Tamura T."/>
        </authorList>
    </citation>
    <scope>NUCLEOTIDE SEQUENCE [LARGE SCALE GENOMIC DNA]</scope>
    <source>
        <strain evidence="3 4">NBRC 15454</strain>
    </source>
</reference>
<gene>
    <name evidence="3" type="ORF">GKJPGBOP_07818</name>
</gene>
<organism evidence="3 4">
    <name type="scientific">Streptomyces paromomycinus</name>
    <name type="common">Streptomyces rimosus subsp. paromomycinus</name>
    <dbReference type="NCBI Taxonomy" id="92743"/>
    <lineage>
        <taxon>Bacteria</taxon>
        <taxon>Bacillati</taxon>
        <taxon>Actinomycetota</taxon>
        <taxon>Actinomycetes</taxon>
        <taxon>Kitasatosporales</taxon>
        <taxon>Streptomycetaceae</taxon>
        <taxon>Streptomyces</taxon>
    </lineage>
</organism>
<dbReference type="Proteomes" id="UP000286746">
    <property type="component" value="Unassembled WGS sequence"/>
</dbReference>
<comment type="caution">
    <text evidence="3">The sequence shown here is derived from an EMBL/GenBank/DDBJ whole genome shotgun (WGS) entry which is preliminary data.</text>
</comment>
<dbReference type="PANTHER" id="PTHR32097">
    <property type="entry name" value="CAMP-BINDING PROTEIN 1-RELATED"/>
    <property type="match status" value="1"/>
</dbReference>
<evidence type="ECO:0000313" key="4">
    <source>
        <dbReference type="Proteomes" id="UP000286746"/>
    </source>
</evidence>
<dbReference type="InterPro" id="IPR003325">
    <property type="entry name" value="TerD"/>
</dbReference>
<dbReference type="InterPro" id="IPR013083">
    <property type="entry name" value="Znf_RING/FYVE/PHD"/>
</dbReference>
<dbReference type="PANTHER" id="PTHR32097:SF18">
    <property type="entry name" value="RING-TYPE DOMAIN-CONTAINING PROTEIN"/>
    <property type="match status" value="1"/>
</dbReference>
<dbReference type="EMBL" id="BHZD01000001">
    <property type="protein sequence ID" value="GCD48022.1"/>
    <property type="molecule type" value="Genomic_DNA"/>
</dbReference>
<keyword evidence="4" id="KW-1185">Reference proteome</keyword>
<feature type="region of interest" description="Disordered" evidence="1">
    <location>
        <begin position="451"/>
        <end position="487"/>
    </location>
</feature>
<dbReference type="AlphaFoldDB" id="A0A401WFE0"/>
<dbReference type="SUPFAM" id="SSF57850">
    <property type="entry name" value="RING/U-box"/>
    <property type="match status" value="1"/>
</dbReference>
<dbReference type="Gene3D" id="2.60.60.30">
    <property type="entry name" value="sav2460 like domains"/>
    <property type="match status" value="1"/>
</dbReference>
<evidence type="ECO:0000313" key="3">
    <source>
        <dbReference type="EMBL" id="GCD48022.1"/>
    </source>
</evidence>